<dbReference type="GO" id="GO:0043751">
    <property type="term" value="F:polyphosphate:AMP phosphotransferase activity"/>
    <property type="evidence" value="ECO:0007669"/>
    <property type="project" value="InterPro"/>
</dbReference>
<keyword evidence="2" id="KW-0808">Transferase</keyword>
<comment type="caution">
    <text evidence="2">The sequence shown here is derived from an EMBL/GenBank/DDBJ whole genome shotgun (WGS) entry which is preliminary data.</text>
</comment>
<reference evidence="2" key="1">
    <citation type="submission" date="2019-08" db="EMBL/GenBank/DDBJ databases">
        <authorList>
            <person name="Kucharzyk K."/>
            <person name="Murdoch R.W."/>
            <person name="Higgins S."/>
            <person name="Loffler F."/>
        </authorList>
    </citation>
    <scope>NUCLEOTIDE SEQUENCE</scope>
</reference>
<evidence type="ECO:0000259" key="1">
    <source>
        <dbReference type="Pfam" id="PF03976"/>
    </source>
</evidence>
<protein>
    <submittedName>
        <fullName evidence="2">Polyphosphate:AMP phosphotransferase</fullName>
        <ecNumber evidence="2">2.7.4.-</ecNumber>
    </submittedName>
</protein>
<dbReference type="GO" id="GO:0006797">
    <property type="term" value="P:polyphosphate metabolic process"/>
    <property type="evidence" value="ECO:0007669"/>
    <property type="project" value="InterPro"/>
</dbReference>
<dbReference type="EMBL" id="VSSQ01000116">
    <property type="protein sequence ID" value="MPL78406.1"/>
    <property type="molecule type" value="Genomic_DNA"/>
</dbReference>
<dbReference type="AlphaFoldDB" id="A0A644UHD4"/>
<dbReference type="InterPro" id="IPR027417">
    <property type="entry name" value="P-loop_NTPase"/>
</dbReference>
<dbReference type="NCBIfam" id="TIGR03708">
    <property type="entry name" value="poly_P_AMP_trns"/>
    <property type="match status" value="1"/>
</dbReference>
<evidence type="ECO:0000313" key="2">
    <source>
        <dbReference type="EMBL" id="MPL78406.1"/>
    </source>
</evidence>
<dbReference type="PANTHER" id="PTHR34383:SF3">
    <property type="entry name" value="POLYPHOSPHATE:AMP PHOSPHOTRANSFERASE"/>
    <property type="match status" value="1"/>
</dbReference>
<dbReference type="PANTHER" id="PTHR34383">
    <property type="entry name" value="POLYPHOSPHATE:AMP PHOSPHOTRANSFERASE-RELATED"/>
    <property type="match status" value="1"/>
</dbReference>
<proteinExistence type="predicted"/>
<name>A0A644UHD4_9ZZZZ</name>
<dbReference type="SUPFAM" id="SSF52540">
    <property type="entry name" value="P-loop containing nucleoside triphosphate hydrolases"/>
    <property type="match status" value="1"/>
</dbReference>
<dbReference type="InterPro" id="IPR022489">
    <property type="entry name" value="PolyP_AMP_Tfrase"/>
</dbReference>
<dbReference type="EC" id="2.7.4.-" evidence="2"/>
<accession>A0A644UHD4</accession>
<dbReference type="Gene3D" id="3.40.50.300">
    <property type="entry name" value="P-loop containing nucleotide triphosphate hydrolases"/>
    <property type="match status" value="2"/>
</dbReference>
<organism evidence="2">
    <name type="scientific">bioreactor metagenome</name>
    <dbReference type="NCBI Taxonomy" id="1076179"/>
    <lineage>
        <taxon>unclassified sequences</taxon>
        <taxon>metagenomes</taxon>
        <taxon>ecological metagenomes</taxon>
    </lineage>
</organism>
<dbReference type="Pfam" id="PF03976">
    <property type="entry name" value="PPK2"/>
    <property type="match status" value="2"/>
</dbReference>
<sequence length="491" mass="57398">MLEKIDLKKRMPKKDYANKFEELSAKVGALQRDIRDAGIPVLVVFEGFRGTLRGELINQLLSVMDPRGFRVYSTSKTTEVQRTKPFFTAFWQQLPNKGTISLYHRGWYFLKNEHDVGDPDEASSWYDISYEQINAFEKELAEENYCIIKIFAHISVKKQEKNLKKIDKLYGDSWETLAPGGVEGIDYKAYHKVYEKMLAMTDTTYAPWHVVPLEDMRIGVIAVFNIIIDSFERALRSNKHKTAGSLSIKKDSSVPDILSTFDLTKTISKSDYAEKLKEYQKKLKVLQYELYKKKISTVIGFEGWDAGGKGGVIKRFTSALDPLGYAVNPISSPNDWEASFHYLWRFWQHIPNAGEVAIFDRTWYGRVLVERVEHFANVDEWRRAYGEINDMEAQWAKQGIIVHKFWMQIDKDEQYKRFEAREKDPNKTWKITSEDWRNRDKWAAYVDAVNEMLYRTDTKVAPWTVVEANCKYYARLKVLETMISRYESVLK</sequence>
<feature type="domain" description="Polyphosphate kinase-2-related" evidence="1">
    <location>
        <begin position="13"/>
        <end position="234"/>
    </location>
</feature>
<gene>
    <name evidence="2" type="ORF">SDC9_24270</name>
</gene>
<dbReference type="InterPro" id="IPR022488">
    <property type="entry name" value="PPK2-related"/>
</dbReference>
<feature type="domain" description="Polyphosphate kinase-2-related" evidence="1">
    <location>
        <begin position="267"/>
        <end position="486"/>
    </location>
</feature>